<feature type="chain" id="PRO_5006062375" description="Extensin-like C-terminal domain-containing protein" evidence="2">
    <location>
        <begin position="20"/>
        <end position="261"/>
    </location>
</feature>
<dbReference type="STRING" id="53501.SAMN04488043_102382"/>
<evidence type="ECO:0000256" key="1">
    <source>
        <dbReference type="SAM" id="MobiDB-lite"/>
    </source>
</evidence>
<accession>A0A0P1F8J7</accession>
<dbReference type="Pfam" id="PF06904">
    <property type="entry name" value="Extensin-like_C"/>
    <property type="match status" value="1"/>
</dbReference>
<feature type="domain" description="Extensin-like C-terminal" evidence="3">
    <location>
        <begin position="110"/>
        <end position="261"/>
    </location>
</feature>
<dbReference type="EMBL" id="CYSA01000015">
    <property type="protein sequence ID" value="CUH64464.1"/>
    <property type="molecule type" value="Genomic_DNA"/>
</dbReference>
<dbReference type="Proteomes" id="UP000051587">
    <property type="component" value="Unassembled WGS sequence"/>
</dbReference>
<gene>
    <name evidence="4" type="ORF">TG4357_01295</name>
</gene>
<dbReference type="OrthoDB" id="9809788at2"/>
<evidence type="ECO:0000256" key="2">
    <source>
        <dbReference type="SAM" id="SignalP"/>
    </source>
</evidence>
<feature type="signal peptide" evidence="2">
    <location>
        <begin position="1"/>
        <end position="19"/>
    </location>
</feature>
<feature type="region of interest" description="Disordered" evidence="1">
    <location>
        <begin position="59"/>
        <end position="93"/>
    </location>
</feature>
<evidence type="ECO:0000313" key="4">
    <source>
        <dbReference type="EMBL" id="CUH64464.1"/>
    </source>
</evidence>
<dbReference type="InterPro" id="IPR009683">
    <property type="entry name" value="Extensin-like_C"/>
</dbReference>
<dbReference type="AlphaFoldDB" id="A0A0P1F8J7"/>
<name>A0A0P1F8J7_THAGE</name>
<evidence type="ECO:0000313" key="5">
    <source>
        <dbReference type="Proteomes" id="UP000051587"/>
    </source>
</evidence>
<protein>
    <recommendedName>
        <fullName evidence="3">Extensin-like C-terminal domain-containing protein</fullName>
    </recommendedName>
</protein>
<organism evidence="4 5">
    <name type="scientific">Thalassovita gelatinovora</name>
    <name type="common">Thalassobius gelatinovorus</name>
    <dbReference type="NCBI Taxonomy" id="53501"/>
    <lineage>
        <taxon>Bacteria</taxon>
        <taxon>Pseudomonadati</taxon>
        <taxon>Pseudomonadota</taxon>
        <taxon>Alphaproteobacteria</taxon>
        <taxon>Rhodobacterales</taxon>
        <taxon>Roseobacteraceae</taxon>
        <taxon>Thalassovita</taxon>
    </lineage>
</organism>
<keyword evidence="5" id="KW-1185">Reference proteome</keyword>
<keyword evidence="2" id="KW-0732">Signal</keyword>
<sequence>MKKILAVLIGLAMAHTADANAPGTSLRPVAREDGLARSIIQDVTPRVLGVRNQVETPDRNGVLRGLRPRTRSDSGFNQAIQSRKDRRRGTVCNDPDLVGEPVGYVPGRITGCGVQDAVRVTSVSDVALSQPVTVDCTTAKTLKTWVEKGMKPAIKRRGGGVEKIRIFASYSCRTRNNQKGARISEHGKGHAVDIGGFVLKNGDEITVLDGWKKRKDGKILRKMHKSACGTFGTVLGPESDRFHKNHFHFDTARYRSGSYCR</sequence>
<reference evidence="4 5" key="1">
    <citation type="submission" date="2015-09" db="EMBL/GenBank/DDBJ databases">
        <authorList>
            <consortium name="Swine Surveillance"/>
        </authorList>
    </citation>
    <scope>NUCLEOTIDE SEQUENCE [LARGE SCALE GENOMIC DNA]</scope>
    <source>
        <strain evidence="4 5">CECT 4357</strain>
    </source>
</reference>
<dbReference type="RefSeq" id="WP_058262044.1">
    <property type="nucleotide sequence ID" value="NZ_CP051181.1"/>
</dbReference>
<proteinExistence type="predicted"/>
<evidence type="ECO:0000259" key="3">
    <source>
        <dbReference type="Pfam" id="PF06904"/>
    </source>
</evidence>